<feature type="region of interest" description="Disordered" evidence="6">
    <location>
        <begin position="221"/>
        <end position="289"/>
    </location>
</feature>
<feature type="region of interest" description="Disordered" evidence="6">
    <location>
        <begin position="316"/>
        <end position="381"/>
    </location>
</feature>
<feature type="compositionally biased region" description="Basic and acidic residues" evidence="6">
    <location>
        <begin position="12"/>
        <end position="23"/>
    </location>
</feature>
<evidence type="ECO:0000256" key="1">
    <source>
        <dbReference type="ARBA" id="ARBA00004162"/>
    </source>
</evidence>
<keyword evidence="4 7" id="KW-1133">Transmembrane helix</keyword>
<dbReference type="Proteomes" id="UP001332243">
    <property type="component" value="Unassembled WGS sequence"/>
</dbReference>
<feature type="compositionally biased region" description="Pro residues" evidence="6">
    <location>
        <begin position="317"/>
        <end position="332"/>
    </location>
</feature>
<proteinExistence type="predicted"/>
<feature type="compositionally biased region" description="Low complexity" evidence="6">
    <location>
        <begin position="259"/>
        <end position="275"/>
    </location>
</feature>
<dbReference type="EMBL" id="JAZGQK010000036">
    <property type="protein sequence ID" value="MEE6263294.1"/>
    <property type="molecule type" value="Genomic_DNA"/>
</dbReference>
<keyword evidence="3 7" id="KW-0812">Transmembrane</keyword>
<feature type="compositionally biased region" description="Pro residues" evidence="6">
    <location>
        <begin position="75"/>
        <end position="91"/>
    </location>
</feature>
<dbReference type="InterPro" id="IPR024425">
    <property type="entry name" value="LiaF-like_C"/>
</dbReference>
<evidence type="ECO:0000256" key="6">
    <source>
        <dbReference type="SAM" id="MobiDB-lite"/>
    </source>
</evidence>
<dbReference type="Pfam" id="PF04024">
    <property type="entry name" value="PspC"/>
    <property type="match status" value="1"/>
</dbReference>
<dbReference type="Pfam" id="PF09922">
    <property type="entry name" value="LiaF-like_C"/>
    <property type="match status" value="1"/>
</dbReference>
<dbReference type="InterPro" id="IPR007168">
    <property type="entry name" value="Phageshock_PspC_N"/>
</dbReference>
<gene>
    <name evidence="10" type="ORF">V1633_32935</name>
</gene>
<feature type="transmembrane region" description="Helical" evidence="7">
    <location>
        <begin position="440"/>
        <end position="458"/>
    </location>
</feature>
<accession>A0ABU7S3C8</accession>
<evidence type="ECO:0000256" key="4">
    <source>
        <dbReference type="ARBA" id="ARBA00022989"/>
    </source>
</evidence>
<organism evidence="10 11">
    <name type="scientific">Plantactinospora sonchi</name>
    <dbReference type="NCBI Taxonomy" id="1544735"/>
    <lineage>
        <taxon>Bacteria</taxon>
        <taxon>Bacillati</taxon>
        <taxon>Actinomycetota</taxon>
        <taxon>Actinomycetes</taxon>
        <taxon>Micromonosporales</taxon>
        <taxon>Micromonosporaceae</taxon>
        <taxon>Plantactinospora</taxon>
    </lineage>
</organism>
<dbReference type="PANTHER" id="PTHR33885">
    <property type="entry name" value="PHAGE SHOCK PROTEIN C"/>
    <property type="match status" value="1"/>
</dbReference>
<reference evidence="10 11" key="1">
    <citation type="submission" date="2024-01" db="EMBL/GenBank/DDBJ databases">
        <title>Genome insights into Plantactinospora sonchi sp. nov.</title>
        <authorList>
            <person name="Wang L."/>
        </authorList>
    </citation>
    <scope>NUCLEOTIDE SEQUENCE [LARGE SCALE GENOMIC DNA]</scope>
    <source>
        <strain evidence="10 11">NEAU-QY2</strain>
    </source>
</reference>
<evidence type="ECO:0000259" key="8">
    <source>
        <dbReference type="Pfam" id="PF04024"/>
    </source>
</evidence>
<keyword evidence="11" id="KW-1185">Reference proteome</keyword>
<evidence type="ECO:0000313" key="11">
    <source>
        <dbReference type="Proteomes" id="UP001332243"/>
    </source>
</evidence>
<feature type="transmembrane region" description="Helical" evidence="7">
    <location>
        <begin position="127"/>
        <end position="154"/>
    </location>
</feature>
<evidence type="ECO:0000256" key="3">
    <source>
        <dbReference type="ARBA" id="ARBA00022692"/>
    </source>
</evidence>
<evidence type="ECO:0000256" key="5">
    <source>
        <dbReference type="ARBA" id="ARBA00023136"/>
    </source>
</evidence>
<evidence type="ECO:0000259" key="9">
    <source>
        <dbReference type="Pfam" id="PF09922"/>
    </source>
</evidence>
<feature type="region of interest" description="Disordered" evidence="6">
    <location>
        <begin position="1"/>
        <end position="97"/>
    </location>
</feature>
<feature type="compositionally biased region" description="Pro residues" evidence="6">
    <location>
        <begin position="236"/>
        <end position="258"/>
    </location>
</feature>
<evidence type="ECO:0000256" key="2">
    <source>
        <dbReference type="ARBA" id="ARBA00022475"/>
    </source>
</evidence>
<sequence length="582" mass="58915">MTDDAAAARGRPRPEGGPEHPDDQDTMPLTPPAAPRPDSETPPGSVSGPGAYAASGTGADPYAASGTGDPAATGWPPPGSDRNPPPDPGRTPPGAFTYRYGLVRPTEGRYLAGVCAAIGRATNSDPILWRVLLAVLGFFGGIGILVYVAAWLIIPSEGDSASPVESMLGRGRSSMSPVTVLVLGILVAVMFGFIVTDPYRAVLLGLAVLIGGALLLNRHPDRSGPGHAPPEGGAGPYPPQPPYPVPGYPPAAPVPPVAPAGSGQPGWVGAPAGAPGWPPPAPPVPGWPASQVPAPAWSAGQVPAAVRLPGPVSGAPVAPPVPPTGQQPPFVPPSRGSGLPPAGPATPSGYRPPFAPHGPYAGSGVGPVPPARAPKAPKKPRERSALGAATFSLIFVAIGLVAILDLTDLVGVSASTYFAAALVTIALGLLVGTWFGRARWLIALGLVAACALGISTVAESSTSRYSNESVVWAPASYSALADSYQTRLGSSTLDLTRVDFTGQEARVRVDVNLGEVRVLLPPEVDVTVRVDVQAGDADVLGRRHGDFGGTTPEVVDLGDDGTGGGQLTLLLTVNAGYAEVTR</sequence>
<keyword evidence="5 7" id="KW-0472">Membrane</keyword>
<feature type="transmembrane region" description="Helical" evidence="7">
    <location>
        <begin position="416"/>
        <end position="435"/>
    </location>
</feature>
<feature type="domain" description="Cell wall-active antibiotics response LiaF-like C-terminal" evidence="9">
    <location>
        <begin position="483"/>
        <end position="546"/>
    </location>
</feature>
<comment type="caution">
    <text evidence="10">The sequence shown here is derived from an EMBL/GenBank/DDBJ whole genome shotgun (WGS) entry which is preliminary data.</text>
</comment>
<feature type="domain" description="Phage shock protein PspC N-terminal" evidence="8">
    <location>
        <begin position="102"/>
        <end position="157"/>
    </location>
</feature>
<evidence type="ECO:0000313" key="10">
    <source>
        <dbReference type="EMBL" id="MEE6263294.1"/>
    </source>
</evidence>
<evidence type="ECO:0000256" key="7">
    <source>
        <dbReference type="SAM" id="Phobius"/>
    </source>
</evidence>
<comment type="subcellular location">
    <subcellularLocation>
        <location evidence="1">Cell membrane</location>
        <topology evidence="1">Single-pass membrane protein</topology>
    </subcellularLocation>
</comment>
<feature type="transmembrane region" description="Helical" evidence="7">
    <location>
        <begin position="175"/>
        <end position="195"/>
    </location>
</feature>
<keyword evidence="2" id="KW-1003">Cell membrane</keyword>
<dbReference type="RefSeq" id="WP_331218229.1">
    <property type="nucleotide sequence ID" value="NZ_JAZGQK010000036.1"/>
</dbReference>
<protein>
    <submittedName>
        <fullName evidence="10">PspC domain-containing protein</fullName>
    </submittedName>
</protein>
<dbReference type="InterPro" id="IPR052027">
    <property type="entry name" value="PspC"/>
</dbReference>
<feature type="compositionally biased region" description="Pro residues" evidence="6">
    <location>
        <begin position="276"/>
        <end position="286"/>
    </location>
</feature>
<feature type="transmembrane region" description="Helical" evidence="7">
    <location>
        <begin position="385"/>
        <end position="404"/>
    </location>
</feature>
<name>A0ABU7S3C8_9ACTN</name>
<dbReference type="PANTHER" id="PTHR33885:SF3">
    <property type="entry name" value="PHAGE SHOCK PROTEIN C"/>
    <property type="match status" value="1"/>
</dbReference>